<dbReference type="PIR" id="G83701">
    <property type="entry name" value="G83701"/>
</dbReference>
<evidence type="ECO:0000256" key="1">
    <source>
        <dbReference type="ARBA" id="ARBA00008791"/>
    </source>
</evidence>
<dbReference type="PRINTS" id="PR01438">
    <property type="entry name" value="UNVRSLSTRESS"/>
</dbReference>
<evidence type="ECO:0000313" key="4">
    <source>
        <dbReference type="Proteomes" id="UP000001258"/>
    </source>
</evidence>
<dbReference type="Pfam" id="PF00582">
    <property type="entry name" value="Usp"/>
    <property type="match status" value="1"/>
</dbReference>
<protein>
    <submittedName>
        <fullName evidence="3">BH0415 protein</fullName>
    </submittedName>
</protein>
<dbReference type="CDD" id="cd00293">
    <property type="entry name" value="USP-like"/>
    <property type="match status" value="1"/>
</dbReference>
<proteinExistence type="inferred from homology"/>
<dbReference type="InterPro" id="IPR006016">
    <property type="entry name" value="UspA"/>
</dbReference>
<evidence type="ECO:0000313" key="3">
    <source>
        <dbReference type="EMBL" id="BAB04134.1"/>
    </source>
</evidence>
<name>Q9KFR2_HALH5</name>
<dbReference type="Gene3D" id="3.40.50.620">
    <property type="entry name" value="HUPs"/>
    <property type="match status" value="1"/>
</dbReference>
<accession>Q9KFR2</accession>
<dbReference type="InterPro" id="IPR014729">
    <property type="entry name" value="Rossmann-like_a/b/a_fold"/>
</dbReference>
<sequence length="137" mass="15187">MKKILLATDGSVQSQRSAEQAIQLATAFNGVIDVVHVIDAERAKHDALKNITPAALEQDRKQRLNPVLTKIKKEGIPYKLHFLKGEPGPSIVDFANKGEYDWVILGSRGLNPLQKMVLGSVSHKVAKRVKWPVMIVK</sequence>
<evidence type="ECO:0000259" key="2">
    <source>
        <dbReference type="Pfam" id="PF00582"/>
    </source>
</evidence>
<dbReference type="AlphaFoldDB" id="Q9KFR2"/>
<feature type="domain" description="UspA" evidence="2">
    <location>
        <begin position="1"/>
        <end position="137"/>
    </location>
</feature>
<dbReference type="HOGENOM" id="CLU_049301_16_3_9"/>
<dbReference type="SUPFAM" id="SSF52402">
    <property type="entry name" value="Adenine nucleotide alpha hydrolases-like"/>
    <property type="match status" value="1"/>
</dbReference>
<dbReference type="EMBL" id="BA000004">
    <property type="protein sequence ID" value="BAB04134.1"/>
    <property type="molecule type" value="Genomic_DNA"/>
</dbReference>
<reference evidence="3 4" key="1">
    <citation type="journal article" date="2000" name="Nucleic Acids Res.">
        <title>Complete genome sequence of the alkaliphilic bacterium Bacillus halodurans and genomic sequence comparison with Bacillus subtilis.</title>
        <authorList>
            <person name="Takami H."/>
            <person name="Nakasone K."/>
            <person name="Takaki Y."/>
            <person name="Maeno G."/>
            <person name="Sasaki R."/>
            <person name="Masui N."/>
            <person name="Fuji F."/>
            <person name="Hirama C."/>
            <person name="Nakamura Y."/>
            <person name="Ogasawara N."/>
            <person name="Kuhara S."/>
            <person name="Horikoshi K."/>
        </authorList>
    </citation>
    <scope>NUCLEOTIDE SEQUENCE [LARGE SCALE GENOMIC DNA]</scope>
    <source>
        <strain evidence="4">ATCC BAA-125 / DSM 18197 / FERM 7344 / JCM 9153 / C-125</strain>
    </source>
</reference>
<comment type="similarity">
    <text evidence="1">Belongs to the universal stress protein A family.</text>
</comment>
<dbReference type="STRING" id="272558.gene:10726268"/>
<dbReference type="eggNOG" id="COG0589">
    <property type="taxonomic scope" value="Bacteria"/>
</dbReference>
<dbReference type="Proteomes" id="UP000001258">
    <property type="component" value="Chromosome"/>
</dbReference>
<keyword evidence="4" id="KW-1185">Reference proteome</keyword>
<organism evidence="3 4">
    <name type="scientific">Halalkalibacterium halodurans (strain ATCC BAA-125 / DSM 18197 / FERM 7344 / JCM 9153 / C-125)</name>
    <name type="common">Bacillus halodurans</name>
    <dbReference type="NCBI Taxonomy" id="272558"/>
    <lineage>
        <taxon>Bacteria</taxon>
        <taxon>Bacillati</taxon>
        <taxon>Bacillota</taxon>
        <taxon>Bacilli</taxon>
        <taxon>Bacillales</taxon>
        <taxon>Bacillaceae</taxon>
        <taxon>Halalkalibacterium (ex Joshi et al. 2022)</taxon>
    </lineage>
</organism>
<gene>
    <name evidence="3" type="ordered locus">BH0415</name>
</gene>
<dbReference type="PANTHER" id="PTHR46268">
    <property type="entry name" value="STRESS RESPONSE PROTEIN NHAX"/>
    <property type="match status" value="1"/>
</dbReference>
<dbReference type="InterPro" id="IPR006015">
    <property type="entry name" value="Universal_stress_UspA"/>
</dbReference>
<dbReference type="PANTHER" id="PTHR46268:SF6">
    <property type="entry name" value="UNIVERSAL STRESS PROTEIN UP12"/>
    <property type="match status" value="1"/>
</dbReference>
<dbReference type="KEGG" id="bha:BH0415"/>